<dbReference type="Proteomes" id="UP001320876">
    <property type="component" value="Unassembled WGS sequence"/>
</dbReference>
<feature type="signal peptide" evidence="1">
    <location>
        <begin position="1"/>
        <end position="18"/>
    </location>
</feature>
<protein>
    <recommendedName>
        <fullName evidence="4">Cyclic di-GMP-binding protein</fullName>
    </recommendedName>
</protein>
<comment type="caution">
    <text evidence="2">The sequence shown here is derived from an EMBL/GenBank/DDBJ whole genome shotgun (WGS) entry which is preliminary data.</text>
</comment>
<evidence type="ECO:0000256" key="1">
    <source>
        <dbReference type="SAM" id="SignalP"/>
    </source>
</evidence>
<keyword evidence="1" id="KW-0732">Signal</keyword>
<evidence type="ECO:0000313" key="3">
    <source>
        <dbReference type="Proteomes" id="UP001320876"/>
    </source>
</evidence>
<reference evidence="2 3" key="1">
    <citation type="submission" date="2022-10" db="EMBL/GenBank/DDBJ databases">
        <title>Luteolibacter arcticus strain CCTCC AB 2014275, whole genome shotgun sequencing project.</title>
        <authorList>
            <person name="Zhao G."/>
            <person name="Shen L."/>
        </authorList>
    </citation>
    <scope>NUCLEOTIDE SEQUENCE [LARGE SCALE GENOMIC DNA]</scope>
    <source>
        <strain evidence="2 3">CCTCC AB 2014275</strain>
    </source>
</reference>
<evidence type="ECO:0008006" key="4">
    <source>
        <dbReference type="Google" id="ProtNLM"/>
    </source>
</evidence>
<gene>
    <name evidence="2" type="ORF">OKA05_20220</name>
</gene>
<accession>A0ABT3GN12</accession>
<dbReference type="EMBL" id="JAPDDT010000010">
    <property type="protein sequence ID" value="MCW1924900.1"/>
    <property type="molecule type" value="Genomic_DNA"/>
</dbReference>
<organism evidence="2 3">
    <name type="scientific">Luteolibacter arcticus</name>
    <dbReference type="NCBI Taxonomy" id="1581411"/>
    <lineage>
        <taxon>Bacteria</taxon>
        <taxon>Pseudomonadati</taxon>
        <taxon>Verrucomicrobiota</taxon>
        <taxon>Verrucomicrobiia</taxon>
        <taxon>Verrucomicrobiales</taxon>
        <taxon>Verrucomicrobiaceae</taxon>
        <taxon>Luteolibacter</taxon>
    </lineage>
</organism>
<keyword evidence="3" id="KW-1185">Reference proteome</keyword>
<evidence type="ECO:0000313" key="2">
    <source>
        <dbReference type="EMBL" id="MCW1924900.1"/>
    </source>
</evidence>
<proteinExistence type="predicted"/>
<sequence length="545" mass="58580">MKHLLIAACLVAPLVVSAEPLDNAEVRLPYAELLRLLEARQAAPSPTPPAMLPALAAARLKVSPAGDRVAIDASFRVTRFSDGMSLVPLIGGPVGLERSEPAELTLVVQGGQICHAASHFGNAAFSARFIADASDVPLVLPSCPSLILEAEGATFTVGVDDREYRLLPGQPLPLPASGANVTLRSLTTEEVEESEKPPLPSSWTWQHQVLVRDAEGELDHLVLARASATGGSGISAELLLPADARDLKAEGDDLAHFRVTRDAEGNNRLLLEWKSRDMLERELVISYRRPLRPLDASWQLAAPRGPEEASARARFLIAANPRRAFEGNGLAGPFDPAALPAKLREALGGTTYLTLESAATTAELGARELPLVATADAVILEATWSLRQESDGSLLAEGLLKIDHRQPLRVAFDSPKGYSLLSCAVAGQDTRPVDRGEGRIEIPLPPPGKETTQVQLSFTASGEALDAVSGTLALELPRTPLFIRTLTWRVDLPTAYRAEIHGNLTRENLLNTDPPSAIRLRKNLCRDETPAVSVFYQRADLSARP</sequence>
<dbReference type="RefSeq" id="WP_264489009.1">
    <property type="nucleotide sequence ID" value="NZ_JAPDDT010000010.1"/>
</dbReference>
<name>A0ABT3GN12_9BACT</name>
<feature type="chain" id="PRO_5045249281" description="Cyclic di-GMP-binding protein" evidence="1">
    <location>
        <begin position="19"/>
        <end position="545"/>
    </location>
</feature>